<protein>
    <submittedName>
        <fullName evidence="2">Copper uptake system-associated protein</fullName>
    </submittedName>
</protein>
<dbReference type="NCBIfam" id="NF033672">
    <property type="entry name" value="mbn_chaper_assoc"/>
    <property type="match status" value="1"/>
</dbReference>
<reference evidence="2" key="1">
    <citation type="submission" date="2022-06" db="EMBL/GenBank/DDBJ databases">
        <title>New Polynucleobacter species.</title>
        <authorList>
            <person name="Hahn M.W."/>
        </authorList>
    </citation>
    <scope>NUCLEOTIDE SEQUENCE</scope>
    <source>
        <strain evidence="2">UK-FUSCHL-C3</strain>
    </source>
</reference>
<dbReference type="EMBL" id="CP099959">
    <property type="protein sequence ID" value="XCC57027.1"/>
    <property type="molecule type" value="Genomic_DNA"/>
</dbReference>
<keyword evidence="1" id="KW-0732">Signal</keyword>
<gene>
    <name evidence="2" type="ORF">NKE59_05855</name>
</gene>
<sequence>MASIQKYRSSFGHFALAFVAATCLFSNAIAHPQTEEESRARIQKLISTTFDRPDLKVQTDPIVIEGKVAIADWTQGQKGGRALLRRKHADWEIIACGGAGFKDPSAIASAGISKGIAQKITAKLRTAEASLSAQKIKQLDSFDGVVTMGHGMQHGSDSKH</sequence>
<accession>A0AAU8A1F7</accession>
<dbReference type="RefSeq" id="WP_353438035.1">
    <property type="nucleotide sequence ID" value="NZ_CP099959.1"/>
</dbReference>
<feature type="chain" id="PRO_5043627616" evidence="1">
    <location>
        <begin position="31"/>
        <end position="160"/>
    </location>
</feature>
<evidence type="ECO:0000256" key="1">
    <source>
        <dbReference type="SAM" id="SignalP"/>
    </source>
</evidence>
<feature type="signal peptide" evidence="1">
    <location>
        <begin position="1"/>
        <end position="30"/>
    </location>
</feature>
<evidence type="ECO:0000313" key="2">
    <source>
        <dbReference type="EMBL" id="XCC57027.1"/>
    </source>
</evidence>
<dbReference type="AlphaFoldDB" id="A0AAU8A1F7"/>
<proteinExistence type="predicted"/>
<organism evidence="2">
    <name type="scientific">Polynucleobacter sp. UK-FUSCHL-C3</name>
    <dbReference type="NCBI Taxonomy" id="2955208"/>
    <lineage>
        <taxon>Bacteria</taxon>
        <taxon>Pseudomonadati</taxon>
        <taxon>Pseudomonadota</taxon>
        <taxon>Betaproteobacteria</taxon>
        <taxon>Burkholderiales</taxon>
        <taxon>Burkholderiaceae</taxon>
        <taxon>Polynucleobacter</taxon>
    </lineage>
</organism>
<name>A0AAU8A1F7_9BURK</name>